<dbReference type="SUPFAM" id="SSF53901">
    <property type="entry name" value="Thiolase-like"/>
    <property type="match status" value="1"/>
</dbReference>
<dbReference type="Gene3D" id="3.40.47.10">
    <property type="match status" value="1"/>
</dbReference>
<gene>
    <name evidence="1" type="ORF">ZT1E4_G6056</name>
</gene>
<dbReference type="Proteomes" id="UP000245764">
    <property type="component" value="Chromosome 5"/>
</dbReference>
<accession>A0A2H1GGV5</accession>
<evidence type="ECO:0000313" key="1">
    <source>
        <dbReference type="EMBL" id="SMR52781.1"/>
    </source>
</evidence>
<dbReference type="InterPro" id="IPR016039">
    <property type="entry name" value="Thiolase-like"/>
</dbReference>
<name>A0A2H1GGV5_ZYMTR</name>
<dbReference type="GO" id="GO:0016746">
    <property type="term" value="F:acyltransferase activity"/>
    <property type="evidence" value="ECO:0007669"/>
    <property type="project" value="InterPro"/>
</dbReference>
<sequence length="315" mass="33248">MPVPSAHLAGVGVSSAGDTGLDKRAVSAGTKALLDAGLTYSDVDHGVACFLGEERVSRSVFTMFGTEGAPVSEVDNPSGLCKAVQSIRGGQATCVLVIGLRPRQVQQCRIQDDSGTRTHIGRIPDIACLSQGLVNANSSLLDVIASGFADMWQAQLGAKDIQIVELLASESGANRALGDSKFAKPQKASESPAPFVGTSGLAALCGLVWQLRGWAYNRPATQAQNTLLYTSNSAGGASVVILERSDGRVALQWDEVKDVRDGRERLGYNPAVEERSISHEDLEAVRARKEYTNEDGVKRLGLSAKGGDRAALSRL</sequence>
<organism evidence="1 2">
    <name type="scientific">Zymoseptoria tritici ST99CH_1E4</name>
    <dbReference type="NCBI Taxonomy" id="1276532"/>
    <lineage>
        <taxon>Eukaryota</taxon>
        <taxon>Fungi</taxon>
        <taxon>Dikarya</taxon>
        <taxon>Ascomycota</taxon>
        <taxon>Pezizomycotina</taxon>
        <taxon>Dothideomycetes</taxon>
        <taxon>Dothideomycetidae</taxon>
        <taxon>Mycosphaerellales</taxon>
        <taxon>Mycosphaerellaceae</taxon>
        <taxon>Zymoseptoria</taxon>
    </lineage>
</organism>
<protein>
    <recommendedName>
        <fullName evidence="3">Thiolase N-terminal domain-containing protein</fullName>
    </recommendedName>
</protein>
<dbReference type="EMBL" id="LT854257">
    <property type="protein sequence ID" value="SMR52781.1"/>
    <property type="molecule type" value="Genomic_DNA"/>
</dbReference>
<evidence type="ECO:0008006" key="3">
    <source>
        <dbReference type="Google" id="ProtNLM"/>
    </source>
</evidence>
<proteinExistence type="predicted"/>
<evidence type="ECO:0000313" key="2">
    <source>
        <dbReference type="Proteomes" id="UP000245764"/>
    </source>
</evidence>
<dbReference type="AlphaFoldDB" id="A0A2H1GGV5"/>
<reference evidence="2" key="1">
    <citation type="submission" date="2017-05" db="EMBL/GenBank/DDBJ databases">
        <authorList>
            <person name="Song R."/>
            <person name="Chenine A.L."/>
            <person name="Ruprecht R.M."/>
        </authorList>
    </citation>
    <scope>NUCLEOTIDE SEQUENCE [LARGE SCALE GENOMIC DNA]</scope>
</reference>